<name>A0A411Z4N7_9RHOB</name>
<feature type="domain" description="LysM" evidence="2">
    <location>
        <begin position="315"/>
        <end position="364"/>
    </location>
</feature>
<dbReference type="PANTHER" id="PTHR34700:SF4">
    <property type="entry name" value="PHAGE-LIKE ELEMENT PBSX PROTEIN XKDP"/>
    <property type="match status" value="1"/>
</dbReference>
<evidence type="ECO:0000313" key="3">
    <source>
        <dbReference type="EMBL" id="RGP37982.1"/>
    </source>
</evidence>
<organism evidence="3 4">
    <name type="scientific">Pseudotabrizicola alkalilacus</name>
    <dbReference type="NCBI Taxonomy" id="2305252"/>
    <lineage>
        <taxon>Bacteria</taxon>
        <taxon>Pseudomonadati</taxon>
        <taxon>Pseudomonadota</taxon>
        <taxon>Alphaproteobacteria</taxon>
        <taxon>Rhodobacterales</taxon>
        <taxon>Paracoccaceae</taxon>
        <taxon>Pseudotabrizicola</taxon>
    </lineage>
</organism>
<feature type="compositionally biased region" description="Low complexity" evidence="1">
    <location>
        <begin position="297"/>
        <end position="307"/>
    </location>
</feature>
<accession>A0A411Z4N7</accession>
<dbReference type="PROSITE" id="PS51782">
    <property type="entry name" value="LYSM"/>
    <property type="match status" value="1"/>
</dbReference>
<keyword evidence="4" id="KW-1185">Reference proteome</keyword>
<dbReference type="InterPro" id="IPR013783">
    <property type="entry name" value="Ig-like_fold"/>
</dbReference>
<protein>
    <submittedName>
        <fullName evidence="3">LysM peptidoglycan-binding domain-containing protein</fullName>
    </submittedName>
</protein>
<dbReference type="Proteomes" id="UP000284547">
    <property type="component" value="Unassembled WGS sequence"/>
</dbReference>
<evidence type="ECO:0000256" key="1">
    <source>
        <dbReference type="SAM" id="MobiDB-lite"/>
    </source>
</evidence>
<sequence>MTLDAVLPDGRRLASAQSVALGPIAGPVEVAEVAPDAVPDASAEAVAGAAPEIAPETVAEAELPELEPATEADAGTDAIELADSVPLLAPETEPAPDAAPLPAAEAAPAPPVALLVTDEGATVVQAPVMADADTEADGVATVMLDAISYSPTGAVQLSGRGKAGQAVRIYLDNAQVADAGIAATGLWQVTLGDTAPGIYTMRVDQIDEAGKVTARFETPFKRETLEDLAALSQPAATAPASQGAGAPQAETQATPSPAEAATEAPSAPDSPLSAAEPTAPGAATDTAPTLPQPVPVPAAGAADAPAAPLAPPPPVTVTVQPGFTLWGIARENFGEGVMYVQVYEANRDKIRNPDLIYPGQVFAIPQKP</sequence>
<evidence type="ECO:0000313" key="4">
    <source>
        <dbReference type="Proteomes" id="UP000284547"/>
    </source>
</evidence>
<dbReference type="PANTHER" id="PTHR34700">
    <property type="entry name" value="POTASSIUM BINDING PROTEIN KBP"/>
    <property type="match status" value="1"/>
</dbReference>
<feature type="compositionally biased region" description="Low complexity" evidence="1">
    <location>
        <begin position="233"/>
        <end position="289"/>
    </location>
</feature>
<dbReference type="InterPro" id="IPR036779">
    <property type="entry name" value="LysM_dom_sf"/>
</dbReference>
<dbReference type="Pfam" id="PF01476">
    <property type="entry name" value="LysM"/>
    <property type="match status" value="1"/>
</dbReference>
<comment type="caution">
    <text evidence="3">The sequence shown here is derived from an EMBL/GenBank/DDBJ whole genome shotgun (WGS) entry which is preliminary data.</text>
</comment>
<reference evidence="3 4" key="1">
    <citation type="submission" date="2018-08" db="EMBL/GenBank/DDBJ databases">
        <title>Flavobacterium tibetense sp. nov., isolated from a wetland YonghuCo on Tibetan Plateau.</title>
        <authorList>
            <person name="Phurbu D."/>
            <person name="Lu H."/>
            <person name="Xing P."/>
        </authorList>
    </citation>
    <scope>NUCLEOTIDE SEQUENCE [LARGE SCALE GENOMIC DNA]</scope>
    <source>
        <strain evidence="3 4">DJC</strain>
    </source>
</reference>
<dbReference type="EMBL" id="QWEY01000003">
    <property type="protein sequence ID" value="RGP37982.1"/>
    <property type="molecule type" value="Genomic_DNA"/>
</dbReference>
<dbReference type="InterPro" id="IPR052196">
    <property type="entry name" value="Bact_Kbp"/>
</dbReference>
<gene>
    <name evidence="3" type="ORF">D1012_07650</name>
</gene>
<proteinExistence type="predicted"/>
<dbReference type="Gene3D" id="3.10.350.10">
    <property type="entry name" value="LysM domain"/>
    <property type="match status" value="1"/>
</dbReference>
<dbReference type="Gene3D" id="2.60.40.10">
    <property type="entry name" value="Immunoglobulins"/>
    <property type="match status" value="1"/>
</dbReference>
<feature type="region of interest" description="Disordered" evidence="1">
    <location>
        <begin position="233"/>
        <end position="307"/>
    </location>
</feature>
<dbReference type="OrthoDB" id="370541at2"/>
<dbReference type="SMART" id="SM00257">
    <property type="entry name" value="LysM"/>
    <property type="match status" value="1"/>
</dbReference>
<dbReference type="AlphaFoldDB" id="A0A411Z4N7"/>
<evidence type="ECO:0000259" key="2">
    <source>
        <dbReference type="PROSITE" id="PS51782"/>
    </source>
</evidence>
<dbReference type="InterPro" id="IPR018392">
    <property type="entry name" value="LysM"/>
</dbReference>
<dbReference type="CDD" id="cd00118">
    <property type="entry name" value="LysM"/>
    <property type="match status" value="1"/>
</dbReference>